<sequence>MRRRRQRSANLHGGGAWLENDGRKSCGRRRLGFFLFFLNEGDGGLMVHGSSAIWHIIHLVVSLGTRLVLSEGKNSVQGIIDHRVADHVEDNTLCRVDVDPTVVERPIVRHVIDDFINDDDEQLSI</sequence>
<comment type="caution">
    <text evidence="1">The sequence shown here is derived from an EMBL/GenBank/DDBJ whole genome shotgun (WGS) entry which is preliminary data.</text>
</comment>
<name>A0A5D3DGS6_CUCMM</name>
<reference evidence="1 2" key="1">
    <citation type="submission" date="2019-08" db="EMBL/GenBank/DDBJ databases">
        <title>Draft genome sequences of two oriental melons (Cucumis melo L. var makuwa).</title>
        <authorList>
            <person name="Kwon S.-Y."/>
        </authorList>
    </citation>
    <scope>NUCLEOTIDE SEQUENCE [LARGE SCALE GENOMIC DNA]</scope>
    <source>
        <strain evidence="2">cv. Chang Bougi</strain>
        <tissue evidence="1">Leaf</tissue>
    </source>
</reference>
<gene>
    <name evidence="1" type="ORF">E5676_scaffold19523G00090</name>
</gene>
<protein>
    <submittedName>
        <fullName evidence="1">Uncharacterized protein</fullName>
    </submittedName>
</protein>
<accession>A0A5D3DGS6</accession>
<evidence type="ECO:0000313" key="1">
    <source>
        <dbReference type="EMBL" id="TYK22479.1"/>
    </source>
</evidence>
<dbReference type="EMBL" id="SSTD01004977">
    <property type="protein sequence ID" value="TYK22479.1"/>
    <property type="molecule type" value="Genomic_DNA"/>
</dbReference>
<dbReference type="AlphaFoldDB" id="A0A5D3DGS6"/>
<dbReference type="Proteomes" id="UP000321947">
    <property type="component" value="Unassembled WGS sequence"/>
</dbReference>
<organism evidence="1 2">
    <name type="scientific">Cucumis melo var. makuwa</name>
    <name type="common">Oriental melon</name>
    <dbReference type="NCBI Taxonomy" id="1194695"/>
    <lineage>
        <taxon>Eukaryota</taxon>
        <taxon>Viridiplantae</taxon>
        <taxon>Streptophyta</taxon>
        <taxon>Embryophyta</taxon>
        <taxon>Tracheophyta</taxon>
        <taxon>Spermatophyta</taxon>
        <taxon>Magnoliopsida</taxon>
        <taxon>eudicotyledons</taxon>
        <taxon>Gunneridae</taxon>
        <taxon>Pentapetalae</taxon>
        <taxon>rosids</taxon>
        <taxon>fabids</taxon>
        <taxon>Cucurbitales</taxon>
        <taxon>Cucurbitaceae</taxon>
        <taxon>Benincaseae</taxon>
        <taxon>Cucumis</taxon>
    </lineage>
</organism>
<proteinExistence type="predicted"/>
<evidence type="ECO:0000313" key="2">
    <source>
        <dbReference type="Proteomes" id="UP000321947"/>
    </source>
</evidence>